<comment type="subcellular location">
    <subcellularLocation>
        <location evidence="1">Nucleus</location>
    </subcellularLocation>
</comment>
<dbReference type="Gene3D" id="2.40.50.140">
    <property type="entry name" value="Nucleic acid-binding proteins"/>
    <property type="match status" value="1"/>
</dbReference>
<evidence type="ECO:0000256" key="6">
    <source>
        <dbReference type="ARBA" id="ARBA00022801"/>
    </source>
</evidence>
<proteinExistence type="inferred from homology"/>
<dbReference type="GeneID" id="580624"/>
<sequence>MGSREDFTSSEREEYIVVFESYSREQHKEDIEGILLKEEESQHYSVQIDAMTLFETNMEVSELILTSPLITLPLLDIALTRVAMDVYRNHPEKDNMSMKTNIHGRLTRLPACPELVREQLPRNTDIGRFLSVSGTVIRTTLVKMLEFEKDFMCSKCNHVFGVEANIERYYQECKPDRCPNPEGSCNSTKFSCLSGMESGGAPSSCRDYQELKIQEQVHKLTMGTIPRSMWVVLEDDLVDTCKAGDDITVTGTVMRRWQATYVDAKCEIDLALKASHISVKNEQREVLTVTEEMRQEFEEFWDNHRFNPLSGRNIILASLCPQVYGLYVVKLAVGMVLAGGVARRDATGTRTRGESHLLLVGDPGTGKSQFLKYAAKVVPRSVLTTGIGSTSAGLTVSAVRDSGEWTLEAGALVLADGGLCCIDEFNSIREHDRGSIHEAMEQQTISVAKAGLVCKLNTRTTILAATNPKGKYDPGESISVNIALASPLLSRFDIVLVLLDSQNEDWDRVVSSFILEGKAPAPEGAPASDLWSIEKMQTYLSIIKTIDPVLTPQANIVLSRYYQAQRQADMRNAARTTIRLLESMVRLAQAHARLMCQTEVRVQDAVVAVSVMESSMQGAALLGGVNALHTSFPDDPEDEYHKQSSLILSHLGLEHLLDEEMEKMENLARERIQSEEEEKETEKEAIANETLNPFDDTLDTTDRDPILDGSGVEGESRSIVVPGTQESQQGRDRSLTKRLQSETRKSRTDMGQRSQDDDSVDRVNGGKEVGTRKSLDELPGNSRTASTAETGRFSLGVDEDDDGDVVMATISSQNSMMNSSRDDSRNLENDNKEKTQEDSDVQIDVPSVRKNLGDEGRDQQKRKRKRMLSNSSRESLLVHEDRGEKRKKVNGSRVSKDGEGSLQGKKNGSSSSSSSSSSNNDCGNSLGVVSEGHRISRSDSQDEDDFTDNGNDSTMNSTSASLVDGFRSRCSDRGWARTSEEKNKALTKNPVRAIDKPKENFPTDSSHREGHREGHRSGKTRKSRIVNPGTDDSSLDLDTFEDDSCSKQGDEHRRRRAKQSEHGDGQSGQTAQKPSSLTIPLSKTKQKENGDEQSRKDVQKSMSISSSSSVSDSSPLSSGGRRPALTTINKLKSFTFSPPPAKPDKEVSKPSASTDKAPRKPGSDSDANKDKAGVQNSGVIGKANAASRTDRSKLNSHAPGTFFTTGDDIESFEFDLDTSL</sequence>
<dbReference type="FunFam" id="3.40.50.300:FF:000671">
    <property type="entry name" value="DNA helicase MCM9 isoform X1"/>
    <property type="match status" value="1"/>
</dbReference>
<dbReference type="GO" id="GO:0000724">
    <property type="term" value="P:double-strand break repair via homologous recombination"/>
    <property type="evidence" value="ECO:0000318"/>
    <property type="project" value="GO_Central"/>
</dbReference>
<dbReference type="GO" id="GO:0005524">
    <property type="term" value="F:ATP binding"/>
    <property type="evidence" value="ECO:0007669"/>
    <property type="project" value="UniProtKB-KW"/>
</dbReference>
<feature type="compositionally biased region" description="Basic and acidic residues" evidence="16">
    <location>
        <begin position="667"/>
        <end position="686"/>
    </location>
</feature>
<reference evidence="19" key="1">
    <citation type="submission" date="2015-02" db="EMBL/GenBank/DDBJ databases">
        <title>Genome sequencing for Strongylocentrotus purpuratus.</title>
        <authorList>
            <person name="Murali S."/>
            <person name="Liu Y."/>
            <person name="Vee V."/>
            <person name="English A."/>
            <person name="Wang M."/>
            <person name="Skinner E."/>
            <person name="Han Y."/>
            <person name="Muzny D.M."/>
            <person name="Worley K.C."/>
            <person name="Gibbs R.A."/>
        </authorList>
    </citation>
    <scope>NUCLEOTIDE SEQUENCE</scope>
</reference>
<dbReference type="SMART" id="SM00382">
    <property type="entry name" value="AAA"/>
    <property type="match status" value="1"/>
</dbReference>
<feature type="compositionally biased region" description="Polar residues" evidence="16">
    <location>
        <begin position="948"/>
        <end position="961"/>
    </location>
</feature>
<dbReference type="AlphaFoldDB" id="A0A7M7N238"/>
<accession>A0A7M7N238</accession>
<dbReference type="InterPro" id="IPR027417">
    <property type="entry name" value="P-loop_NTPase"/>
</dbReference>
<feature type="region of interest" description="Disordered" evidence="16">
    <location>
        <begin position="667"/>
        <end position="1202"/>
    </location>
</feature>
<feature type="compositionally biased region" description="Basic and acidic residues" evidence="16">
    <location>
        <begin position="1085"/>
        <end position="1099"/>
    </location>
</feature>
<feature type="domain" description="MCM C-terminal AAA(+) ATPase" evidence="17">
    <location>
        <begin position="311"/>
        <end position="514"/>
    </location>
</feature>
<evidence type="ECO:0000256" key="12">
    <source>
        <dbReference type="ARBA" id="ARBA00041085"/>
    </source>
</evidence>
<keyword evidence="4 15" id="KW-0547">Nucleotide-binding</keyword>
<comment type="catalytic activity">
    <reaction evidence="14">
        <text>ATP + H2O = ADP + phosphate + H(+)</text>
        <dbReference type="Rhea" id="RHEA:13065"/>
        <dbReference type="ChEBI" id="CHEBI:15377"/>
        <dbReference type="ChEBI" id="CHEBI:15378"/>
        <dbReference type="ChEBI" id="CHEBI:30616"/>
        <dbReference type="ChEBI" id="CHEBI:43474"/>
        <dbReference type="ChEBI" id="CHEBI:456216"/>
        <dbReference type="EC" id="3.6.4.12"/>
    </reaction>
</comment>
<feature type="compositionally biased region" description="Low complexity" evidence="16">
    <location>
        <begin position="1101"/>
        <end position="1118"/>
    </location>
</feature>
<feature type="compositionally biased region" description="Basic and acidic residues" evidence="16">
    <location>
        <begin position="966"/>
        <end position="984"/>
    </location>
</feature>
<protein>
    <recommendedName>
        <fullName evidence="12">DNA helicase MCM9</fullName>
        <ecNumber evidence="3">3.6.4.12</ecNumber>
    </recommendedName>
    <alternativeName>
        <fullName evidence="13">Minichromosome maintenance 9</fullName>
    </alternativeName>
</protein>
<evidence type="ECO:0000256" key="16">
    <source>
        <dbReference type="SAM" id="MobiDB-lite"/>
    </source>
</evidence>
<keyword evidence="19" id="KW-1185">Reference proteome</keyword>
<dbReference type="InterPro" id="IPR031327">
    <property type="entry name" value="MCM"/>
</dbReference>
<feature type="compositionally biased region" description="Polar residues" evidence="16">
    <location>
        <begin position="1067"/>
        <end position="1083"/>
    </location>
</feature>
<dbReference type="PRINTS" id="PR01657">
    <property type="entry name" value="MCMFAMILY"/>
</dbReference>
<dbReference type="InParanoid" id="A0A7M7N238"/>
<evidence type="ECO:0000256" key="9">
    <source>
        <dbReference type="ARBA" id="ARBA00023125"/>
    </source>
</evidence>
<evidence type="ECO:0000256" key="7">
    <source>
        <dbReference type="ARBA" id="ARBA00022806"/>
    </source>
</evidence>
<dbReference type="PROSITE" id="PS50051">
    <property type="entry name" value="MCM_2"/>
    <property type="match status" value="1"/>
</dbReference>
<dbReference type="EC" id="3.6.4.12" evidence="3"/>
<dbReference type="GO" id="GO:0016787">
    <property type="term" value="F:hydrolase activity"/>
    <property type="evidence" value="ECO:0007669"/>
    <property type="project" value="UniProtKB-KW"/>
</dbReference>
<dbReference type="CTD" id="254394"/>
<keyword evidence="5" id="KW-0227">DNA damage</keyword>
<name>A0A7M7N238_STRPU</name>
<dbReference type="Pfam" id="PF17855">
    <property type="entry name" value="MCM_lid"/>
    <property type="match status" value="1"/>
</dbReference>
<feature type="compositionally biased region" description="Acidic residues" evidence="16">
    <location>
        <begin position="1033"/>
        <end position="1043"/>
    </location>
</feature>
<keyword evidence="10" id="KW-0234">DNA repair</keyword>
<dbReference type="InterPro" id="IPR012340">
    <property type="entry name" value="NA-bd_OB-fold"/>
</dbReference>
<dbReference type="KEGG" id="spu:580624"/>
<dbReference type="InterPro" id="IPR033762">
    <property type="entry name" value="MCM_OB"/>
</dbReference>
<dbReference type="SMART" id="SM00350">
    <property type="entry name" value="MCM"/>
    <property type="match status" value="1"/>
</dbReference>
<keyword evidence="7" id="KW-0347">Helicase</keyword>
<dbReference type="InterPro" id="IPR003593">
    <property type="entry name" value="AAA+_ATPase"/>
</dbReference>
<dbReference type="GO" id="GO:0003697">
    <property type="term" value="F:single-stranded DNA binding"/>
    <property type="evidence" value="ECO:0000318"/>
    <property type="project" value="GO_Central"/>
</dbReference>
<feature type="compositionally biased region" description="Basic and acidic residues" evidence="16">
    <location>
        <begin position="993"/>
        <end position="1016"/>
    </location>
</feature>
<dbReference type="GO" id="GO:0003678">
    <property type="term" value="F:DNA helicase activity"/>
    <property type="evidence" value="ECO:0007669"/>
    <property type="project" value="UniProtKB-EC"/>
</dbReference>
<evidence type="ECO:0000256" key="2">
    <source>
        <dbReference type="ARBA" id="ARBA00008010"/>
    </source>
</evidence>
<feature type="compositionally biased region" description="Basic and acidic residues" evidence="16">
    <location>
        <begin position="1044"/>
        <end position="1064"/>
    </location>
</feature>
<evidence type="ECO:0000256" key="4">
    <source>
        <dbReference type="ARBA" id="ARBA00022741"/>
    </source>
</evidence>
<evidence type="ECO:0000313" key="19">
    <source>
        <dbReference type="Proteomes" id="UP000007110"/>
    </source>
</evidence>
<keyword evidence="11" id="KW-0539">Nucleus</keyword>
<dbReference type="InterPro" id="IPR058768">
    <property type="entry name" value="MCM9_N"/>
</dbReference>
<evidence type="ECO:0000256" key="10">
    <source>
        <dbReference type="ARBA" id="ARBA00023204"/>
    </source>
</evidence>
<dbReference type="Gene3D" id="3.40.50.300">
    <property type="entry name" value="P-loop containing nucleotide triphosphate hydrolases"/>
    <property type="match status" value="1"/>
</dbReference>
<dbReference type="SUPFAM" id="SSF50249">
    <property type="entry name" value="Nucleic acid-binding proteins"/>
    <property type="match status" value="1"/>
</dbReference>
<feature type="compositionally biased region" description="Polar residues" evidence="16">
    <location>
        <begin position="1126"/>
        <end position="1136"/>
    </location>
</feature>
<keyword evidence="8 15" id="KW-0067">ATP-binding</keyword>
<reference evidence="18" key="2">
    <citation type="submission" date="2021-01" db="UniProtKB">
        <authorList>
            <consortium name="EnsemblMetazoa"/>
        </authorList>
    </citation>
    <scope>IDENTIFICATION</scope>
</reference>
<dbReference type="Pfam" id="PF17207">
    <property type="entry name" value="MCM_OB"/>
    <property type="match status" value="1"/>
</dbReference>
<feature type="compositionally biased region" description="Basic and acidic residues" evidence="16">
    <location>
        <begin position="931"/>
        <end position="940"/>
    </location>
</feature>
<dbReference type="InterPro" id="IPR001208">
    <property type="entry name" value="MCM_dom"/>
</dbReference>
<evidence type="ECO:0000313" key="18">
    <source>
        <dbReference type="EnsemblMetazoa" id="XP_030829996"/>
    </source>
</evidence>
<dbReference type="SUPFAM" id="SSF52540">
    <property type="entry name" value="P-loop containing nucleoside triphosphate hydrolases"/>
    <property type="match status" value="1"/>
</dbReference>
<organism evidence="18 19">
    <name type="scientific">Strongylocentrotus purpuratus</name>
    <name type="common">Purple sea urchin</name>
    <dbReference type="NCBI Taxonomy" id="7668"/>
    <lineage>
        <taxon>Eukaryota</taxon>
        <taxon>Metazoa</taxon>
        <taxon>Echinodermata</taxon>
        <taxon>Eleutherozoa</taxon>
        <taxon>Echinozoa</taxon>
        <taxon>Echinoidea</taxon>
        <taxon>Euechinoidea</taxon>
        <taxon>Echinacea</taxon>
        <taxon>Camarodonta</taxon>
        <taxon>Echinidea</taxon>
        <taxon>Strongylocentrotidae</taxon>
        <taxon>Strongylocentrotus</taxon>
    </lineage>
</organism>
<feature type="compositionally biased region" description="Low complexity" evidence="16">
    <location>
        <begin position="909"/>
        <end position="918"/>
    </location>
</feature>
<feature type="compositionally biased region" description="Basic and acidic residues" evidence="16">
    <location>
        <begin position="1156"/>
        <end position="1172"/>
    </location>
</feature>
<dbReference type="CDD" id="cd17760">
    <property type="entry name" value="MCM9"/>
    <property type="match status" value="1"/>
</dbReference>
<dbReference type="InterPro" id="IPR041562">
    <property type="entry name" value="MCM_lid"/>
</dbReference>
<dbReference type="Proteomes" id="UP000007110">
    <property type="component" value="Unassembled WGS sequence"/>
</dbReference>
<feature type="compositionally biased region" description="Basic and acidic residues" evidence="16">
    <location>
        <begin position="820"/>
        <end position="837"/>
    </location>
</feature>
<dbReference type="GO" id="GO:0005634">
    <property type="term" value="C:nucleus"/>
    <property type="evidence" value="ECO:0000318"/>
    <property type="project" value="GO_Central"/>
</dbReference>
<evidence type="ECO:0000256" key="14">
    <source>
        <dbReference type="ARBA" id="ARBA00047995"/>
    </source>
</evidence>
<evidence type="ECO:0000256" key="11">
    <source>
        <dbReference type="ARBA" id="ARBA00023242"/>
    </source>
</evidence>
<feature type="compositionally biased region" description="Basic and acidic residues" evidence="16">
    <location>
        <begin position="729"/>
        <end position="776"/>
    </location>
</feature>
<dbReference type="OrthoDB" id="271325at2759"/>
<dbReference type="RefSeq" id="XP_030829996.1">
    <property type="nucleotide sequence ID" value="XM_030974136.1"/>
</dbReference>
<evidence type="ECO:0000256" key="13">
    <source>
        <dbReference type="ARBA" id="ARBA00042301"/>
    </source>
</evidence>
<comment type="similarity">
    <text evidence="2 15">Belongs to the MCM family.</text>
</comment>
<dbReference type="Pfam" id="PF26066">
    <property type="entry name" value="MCM9_N"/>
    <property type="match status" value="1"/>
</dbReference>
<dbReference type="EnsemblMetazoa" id="XM_030974137">
    <property type="protein sequence ID" value="XP_030829997"/>
    <property type="gene ID" value="LOC580624"/>
</dbReference>
<evidence type="ECO:0000256" key="8">
    <source>
        <dbReference type="ARBA" id="ARBA00022840"/>
    </source>
</evidence>
<dbReference type="RefSeq" id="XP_030829997.1">
    <property type="nucleotide sequence ID" value="XM_030974137.1"/>
</dbReference>
<evidence type="ECO:0000256" key="15">
    <source>
        <dbReference type="RuleBase" id="RU004070"/>
    </source>
</evidence>
<evidence type="ECO:0000256" key="1">
    <source>
        <dbReference type="ARBA" id="ARBA00004123"/>
    </source>
</evidence>
<dbReference type="PANTHER" id="PTHR11630">
    <property type="entry name" value="DNA REPLICATION LICENSING FACTOR MCM FAMILY MEMBER"/>
    <property type="match status" value="1"/>
</dbReference>
<feature type="compositionally biased region" description="Polar residues" evidence="16">
    <location>
        <begin position="809"/>
        <end position="819"/>
    </location>
</feature>
<evidence type="ECO:0000259" key="17">
    <source>
        <dbReference type="PROSITE" id="PS50051"/>
    </source>
</evidence>
<dbReference type="EnsemblMetazoa" id="XM_030974136">
    <property type="protein sequence ID" value="XP_030829996"/>
    <property type="gene ID" value="LOC580624"/>
</dbReference>
<keyword evidence="9 15" id="KW-0238">DNA-binding</keyword>
<dbReference type="GO" id="GO:0042555">
    <property type="term" value="C:MCM complex"/>
    <property type="evidence" value="ECO:0000318"/>
    <property type="project" value="GO_Central"/>
</dbReference>
<dbReference type="FunCoup" id="A0A7M7N238">
    <property type="interactions" value="659"/>
</dbReference>
<dbReference type="PANTHER" id="PTHR11630:SF48">
    <property type="entry name" value="DNA HELICASE MCM9"/>
    <property type="match status" value="1"/>
</dbReference>
<evidence type="ECO:0000256" key="3">
    <source>
        <dbReference type="ARBA" id="ARBA00012551"/>
    </source>
</evidence>
<keyword evidence="6" id="KW-0378">Hydrolase</keyword>
<evidence type="ECO:0000256" key="5">
    <source>
        <dbReference type="ARBA" id="ARBA00022763"/>
    </source>
</evidence>
<dbReference type="Pfam" id="PF00493">
    <property type="entry name" value="MCM"/>
    <property type="match status" value="1"/>
</dbReference>